<feature type="non-terminal residue" evidence="1">
    <location>
        <position position="1"/>
    </location>
</feature>
<dbReference type="AlphaFoldDB" id="A0A358E0F9"/>
<name>A0A358E0F9_9ALTE</name>
<evidence type="ECO:0000313" key="2">
    <source>
        <dbReference type="Proteomes" id="UP000264779"/>
    </source>
</evidence>
<evidence type="ECO:0000313" key="1">
    <source>
        <dbReference type="EMBL" id="HBU51435.1"/>
    </source>
</evidence>
<dbReference type="Proteomes" id="UP000264779">
    <property type="component" value="Unassembled WGS sequence"/>
</dbReference>
<gene>
    <name evidence="1" type="ORF">DEB45_09250</name>
</gene>
<protein>
    <submittedName>
        <fullName evidence="1">Uncharacterized protein</fullName>
    </submittedName>
</protein>
<sequence length="422" mass="46844">NRTLTLSIAYIGDDIVEKSAALIPLGQNDALLSAITSLTEAQNGLAEAYGDGPGNVSEVSWSVIIDPPPTATQWPTWAQVQGDIVEVLPETATRFPTFPEIGGKVSVEQLPDNIDTDNKRTQALSPPVRQNPSLTHILSDYPTLKKTVDIPTQSPNNKREMLFDDVRQVAYVALTDEWLPISNIVEKREFLLTTNGKRIWFNSAYTGSLTLRVYPMGNGGNGLPDNPALDDYQWHTVTATLTGVTSFGSSFIGLIDYIETDDGFETLSTARSVFPSIDAYYGESDGSKAPNQFMQFTLRQDGDWYSEDVMPATPYSMGASWSQDTQDSRLFTINEASGSTDALRLFSDSWDKFDFEMVVVSTVSKPMALTNSNTSEYTIPFEGTYRFIIENERLYFKRQADFAPLTGTVRIEALNLRVKSYE</sequence>
<dbReference type="EMBL" id="DONK01000135">
    <property type="protein sequence ID" value="HBU51435.1"/>
    <property type="molecule type" value="Genomic_DNA"/>
</dbReference>
<comment type="caution">
    <text evidence="1">The sequence shown here is derived from an EMBL/GenBank/DDBJ whole genome shotgun (WGS) entry which is preliminary data.</text>
</comment>
<organism evidence="1 2">
    <name type="scientific">Alteromonas australica</name>
    <dbReference type="NCBI Taxonomy" id="589873"/>
    <lineage>
        <taxon>Bacteria</taxon>
        <taxon>Pseudomonadati</taxon>
        <taxon>Pseudomonadota</taxon>
        <taxon>Gammaproteobacteria</taxon>
        <taxon>Alteromonadales</taxon>
        <taxon>Alteromonadaceae</taxon>
        <taxon>Alteromonas/Salinimonas group</taxon>
        <taxon>Alteromonas</taxon>
    </lineage>
</organism>
<reference evidence="1 2" key="1">
    <citation type="journal article" date="2018" name="Nat. Biotechnol.">
        <title>A standardized bacterial taxonomy based on genome phylogeny substantially revises the tree of life.</title>
        <authorList>
            <person name="Parks D.H."/>
            <person name="Chuvochina M."/>
            <person name="Waite D.W."/>
            <person name="Rinke C."/>
            <person name="Skarshewski A."/>
            <person name="Chaumeil P.A."/>
            <person name="Hugenholtz P."/>
        </authorList>
    </citation>
    <scope>NUCLEOTIDE SEQUENCE [LARGE SCALE GENOMIC DNA]</scope>
    <source>
        <strain evidence="1">UBA11621</strain>
    </source>
</reference>
<proteinExistence type="predicted"/>
<accession>A0A358E0F9</accession>